<name>F8EUD6_ZYMMT</name>
<keyword evidence="2 5" id="KW-0812">Transmembrane</keyword>
<dbReference type="GO" id="GO:0030026">
    <property type="term" value="P:intracellular manganese ion homeostasis"/>
    <property type="evidence" value="ECO:0007669"/>
    <property type="project" value="InterPro"/>
</dbReference>
<organism evidence="6 7">
    <name type="scientific">Zymomonas mobilis subsp. pomaceae (strain ATCC 29192 / DSM 22645 / JCM 10191 / CCUG 17912 / NBRC 13757 / NCIMB 11200 / NRRL B-4491 / Barker I)</name>
    <dbReference type="NCBI Taxonomy" id="579138"/>
    <lineage>
        <taxon>Bacteria</taxon>
        <taxon>Pseudomonadati</taxon>
        <taxon>Pseudomonadota</taxon>
        <taxon>Alphaproteobacteria</taxon>
        <taxon>Sphingomonadales</taxon>
        <taxon>Zymomonadaceae</taxon>
        <taxon>Zymomonas</taxon>
    </lineage>
</organism>
<keyword evidence="3 5" id="KW-1133">Transmembrane helix</keyword>
<protein>
    <recommendedName>
        <fullName evidence="8">VIT family protein</fullName>
    </recommendedName>
</protein>
<feature type="transmembrane region" description="Helical" evidence="5">
    <location>
        <begin position="155"/>
        <end position="174"/>
    </location>
</feature>
<reference evidence="6 7" key="1">
    <citation type="journal article" date="2011" name="J. Bacteriol.">
        <title>Genome sequence of the ethanol-producing Zymomonas mobilis subsp. pomaceae lectotype strain ATCC 29192.</title>
        <authorList>
            <person name="Kouvelis V.N."/>
            <person name="Davenport K.W."/>
            <person name="Brettin T.S."/>
            <person name="Bruce D."/>
            <person name="Detter C."/>
            <person name="Han C.S."/>
            <person name="Nolan M."/>
            <person name="Tapia R."/>
            <person name="Damoulaki A."/>
            <person name="Kyrpides N.C."/>
            <person name="Typas M.A."/>
            <person name="Pappas K.M."/>
        </authorList>
    </citation>
    <scope>NUCLEOTIDE SEQUENCE [LARGE SCALE GENOMIC DNA]</scope>
    <source>
        <strain evidence="7">ATCC 29192 / DSM 22645 / JCM 10191 / CCUG 17912 / NBRC 13757 / NCIMB 11200 / NRRL B-4491 / Barker I</strain>
    </source>
</reference>
<dbReference type="RefSeq" id="WP_013934552.1">
    <property type="nucleotide sequence ID" value="NC_015709.1"/>
</dbReference>
<evidence type="ECO:0000256" key="3">
    <source>
        <dbReference type="ARBA" id="ARBA00022989"/>
    </source>
</evidence>
<dbReference type="Pfam" id="PF01988">
    <property type="entry name" value="VIT1"/>
    <property type="match status" value="1"/>
</dbReference>
<dbReference type="AlphaFoldDB" id="F8EUD6"/>
<dbReference type="CDD" id="cd02432">
    <property type="entry name" value="Nodulin-21_like_1"/>
    <property type="match status" value="1"/>
</dbReference>
<proteinExistence type="predicted"/>
<dbReference type="Proteomes" id="UP000000491">
    <property type="component" value="Chromosome"/>
</dbReference>
<dbReference type="InterPro" id="IPR008217">
    <property type="entry name" value="Ccc1_fam"/>
</dbReference>
<dbReference type="HOGENOM" id="CLU_038957_3_0_5"/>
<dbReference type="PANTHER" id="PTHR31851">
    <property type="entry name" value="FE(2+)/MN(2+) TRANSPORTER PCL1"/>
    <property type="match status" value="1"/>
</dbReference>
<keyword evidence="4 5" id="KW-0472">Membrane</keyword>
<dbReference type="EMBL" id="CP002865">
    <property type="protein sequence ID" value="AEI38157.1"/>
    <property type="molecule type" value="Genomic_DNA"/>
</dbReference>
<sequence>MPNSDMTDFSSPVEHYVVKQLGWLRASVLGANDGILSTSSLMIGVASAHGSTNSILIAGLSGLIAGAMSMAAGEYVSVSSQYDMEQADVAREHAELLANPHAEKKELAEIYVERGLDRALAIQVADQLMKHNALEAHMRDELGLSDALAARPFQAALASAASFSGGAIIPFLTALLSPTYLINIIMSLVSILGLAVLGMVGAHIGGANVPKAALRVTFCGALAMIATAAIGSFFGTHVA</sequence>
<evidence type="ECO:0000256" key="4">
    <source>
        <dbReference type="ARBA" id="ARBA00023136"/>
    </source>
</evidence>
<gene>
    <name evidence="6" type="ordered locus">Zymop_1265</name>
</gene>
<evidence type="ECO:0000256" key="1">
    <source>
        <dbReference type="ARBA" id="ARBA00004127"/>
    </source>
</evidence>
<dbReference type="GO" id="GO:0005384">
    <property type="term" value="F:manganese ion transmembrane transporter activity"/>
    <property type="evidence" value="ECO:0007669"/>
    <property type="project" value="InterPro"/>
</dbReference>
<comment type="subcellular location">
    <subcellularLocation>
        <location evidence="1">Endomembrane system</location>
        <topology evidence="1">Multi-pass membrane protein</topology>
    </subcellularLocation>
</comment>
<evidence type="ECO:0000313" key="7">
    <source>
        <dbReference type="Proteomes" id="UP000000491"/>
    </source>
</evidence>
<evidence type="ECO:0000256" key="2">
    <source>
        <dbReference type="ARBA" id="ARBA00022692"/>
    </source>
</evidence>
<dbReference type="GO" id="GO:0012505">
    <property type="term" value="C:endomembrane system"/>
    <property type="evidence" value="ECO:0007669"/>
    <property type="project" value="UniProtKB-SubCell"/>
</dbReference>
<dbReference type="PATRIC" id="fig|579138.3.peg.1342"/>
<evidence type="ECO:0000256" key="5">
    <source>
        <dbReference type="SAM" id="Phobius"/>
    </source>
</evidence>
<feature type="transmembrane region" description="Helical" evidence="5">
    <location>
        <begin position="180"/>
        <end position="200"/>
    </location>
</feature>
<evidence type="ECO:0000313" key="6">
    <source>
        <dbReference type="EMBL" id="AEI38157.1"/>
    </source>
</evidence>
<feature type="transmembrane region" description="Helical" evidence="5">
    <location>
        <begin position="212"/>
        <end position="234"/>
    </location>
</feature>
<dbReference type="eggNOG" id="COG1814">
    <property type="taxonomic scope" value="Bacteria"/>
</dbReference>
<dbReference type="KEGG" id="zmp:Zymop_1265"/>
<evidence type="ECO:0008006" key="8">
    <source>
        <dbReference type="Google" id="ProtNLM"/>
    </source>
</evidence>
<accession>F8EUD6</accession>